<dbReference type="Pfam" id="PF00583">
    <property type="entry name" value="Acetyltransf_1"/>
    <property type="match status" value="1"/>
</dbReference>
<proteinExistence type="predicted"/>
<dbReference type="GO" id="GO:0016747">
    <property type="term" value="F:acyltransferase activity, transferring groups other than amino-acyl groups"/>
    <property type="evidence" value="ECO:0007669"/>
    <property type="project" value="InterPro"/>
</dbReference>
<dbReference type="Gene3D" id="3.40.630.30">
    <property type="match status" value="1"/>
</dbReference>
<keyword evidence="3" id="KW-1185">Reference proteome</keyword>
<name>A0A4Q2RFS4_9HYPH</name>
<dbReference type="CDD" id="cd04301">
    <property type="entry name" value="NAT_SF"/>
    <property type="match status" value="1"/>
</dbReference>
<gene>
    <name evidence="2" type="ORF">D3272_06980</name>
</gene>
<reference evidence="2 3" key="1">
    <citation type="submission" date="2018-09" db="EMBL/GenBank/DDBJ databases">
        <authorList>
            <person name="Grouzdev D.S."/>
            <person name="Krutkina M.S."/>
        </authorList>
    </citation>
    <scope>NUCLEOTIDE SEQUENCE [LARGE SCALE GENOMIC DNA]</scope>
    <source>
        <strain evidence="2 3">RmlP001</strain>
    </source>
</reference>
<dbReference type="PROSITE" id="PS51186">
    <property type="entry name" value="GNAT"/>
    <property type="match status" value="1"/>
</dbReference>
<dbReference type="OrthoDB" id="9809751at2"/>
<dbReference type="AlphaFoldDB" id="A0A4Q2RFS4"/>
<evidence type="ECO:0000313" key="3">
    <source>
        <dbReference type="Proteomes" id="UP000289411"/>
    </source>
</evidence>
<feature type="domain" description="N-acetyltransferase" evidence="1">
    <location>
        <begin position="9"/>
        <end position="155"/>
    </location>
</feature>
<dbReference type="EMBL" id="QYBC01000005">
    <property type="protein sequence ID" value="RYB06139.1"/>
    <property type="molecule type" value="Genomic_DNA"/>
</dbReference>
<dbReference type="InterPro" id="IPR000182">
    <property type="entry name" value="GNAT_dom"/>
</dbReference>
<evidence type="ECO:0000259" key="1">
    <source>
        <dbReference type="PROSITE" id="PS51186"/>
    </source>
</evidence>
<protein>
    <submittedName>
        <fullName evidence="2">GNAT family N-acetyltransferase</fullName>
    </submittedName>
</protein>
<dbReference type="Proteomes" id="UP000289411">
    <property type="component" value="Unassembled WGS sequence"/>
</dbReference>
<comment type="caution">
    <text evidence="2">The sequence shown here is derived from an EMBL/GenBank/DDBJ whole genome shotgun (WGS) entry which is preliminary data.</text>
</comment>
<reference evidence="2 3" key="2">
    <citation type="submission" date="2019-02" db="EMBL/GenBank/DDBJ databases">
        <title>'Lichenibacterium ramalinii' gen. nov. sp. nov., 'Lichenibacterium minor' gen. nov. sp. nov.</title>
        <authorList>
            <person name="Pankratov T."/>
        </authorList>
    </citation>
    <scope>NUCLEOTIDE SEQUENCE [LARGE SCALE GENOMIC DNA]</scope>
    <source>
        <strain evidence="2 3">RmlP001</strain>
    </source>
</reference>
<keyword evidence="2" id="KW-0808">Transferase</keyword>
<dbReference type="SUPFAM" id="SSF55729">
    <property type="entry name" value="Acyl-CoA N-acyltransferases (Nat)"/>
    <property type="match status" value="1"/>
</dbReference>
<organism evidence="2 3">
    <name type="scientific">Lichenibacterium ramalinae</name>
    <dbReference type="NCBI Taxonomy" id="2316527"/>
    <lineage>
        <taxon>Bacteria</taxon>
        <taxon>Pseudomonadati</taxon>
        <taxon>Pseudomonadota</taxon>
        <taxon>Alphaproteobacteria</taxon>
        <taxon>Hyphomicrobiales</taxon>
        <taxon>Lichenihabitantaceae</taxon>
        <taxon>Lichenibacterium</taxon>
    </lineage>
</organism>
<evidence type="ECO:0000313" key="2">
    <source>
        <dbReference type="EMBL" id="RYB06139.1"/>
    </source>
</evidence>
<accession>A0A4Q2RFS4</accession>
<sequence>MRSPPFSVADLRERPEFAPVVADRVWRAWWKPKGHALAPIAAFTRTCLADAPIPSALVAHDATGFLGSALVIASDLSIRPQYTPWVAAVWVDPQHRNANVGSGLVRAGAEAAKRSGFATAYLCAMPHNHAFYERLGWSIVETDVDGEGLAVFRSR</sequence>
<dbReference type="InterPro" id="IPR016181">
    <property type="entry name" value="Acyl_CoA_acyltransferase"/>
</dbReference>